<dbReference type="Ensembl" id="ENSLLTT00000013594.1">
    <property type="protein sequence ID" value="ENSLLTP00000013088.1"/>
    <property type="gene ID" value="ENSLLTG00000009998.1"/>
</dbReference>
<dbReference type="Pfam" id="PF14920">
    <property type="entry name" value="MTBP_C"/>
    <property type="match status" value="1"/>
</dbReference>
<feature type="domain" description="DM2" evidence="2">
    <location>
        <begin position="53"/>
        <end position="298"/>
    </location>
</feature>
<feature type="compositionally biased region" description="Basic residues" evidence="1">
    <location>
        <begin position="28"/>
        <end position="40"/>
    </location>
</feature>
<evidence type="ECO:0000256" key="1">
    <source>
        <dbReference type="SAM" id="MobiDB-lite"/>
    </source>
</evidence>
<dbReference type="InterPro" id="IPR029418">
    <property type="entry name" value="MTBP_C"/>
</dbReference>
<dbReference type="GO" id="GO:0000785">
    <property type="term" value="C:chromatin"/>
    <property type="evidence" value="ECO:0007669"/>
    <property type="project" value="Ensembl"/>
</dbReference>
<feature type="compositionally biased region" description="Polar residues" evidence="1">
    <location>
        <begin position="807"/>
        <end position="821"/>
    </location>
</feature>
<feature type="compositionally biased region" description="Basic and acidic residues" evidence="1">
    <location>
        <begin position="841"/>
        <end position="851"/>
    </location>
</feature>
<reference evidence="5" key="1">
    <citation type="submission" date="2025-08" db="UniProtKB">
        <authorList>
            <consortium name="Ensembl"/>
        </authorList>
    </citation>
    <scope>IDENTIFICATION</scope>
</reference>
<feature type="compositionally biased region" description="Basic and acidic residues" evidence="1">
    <location>
        <begin position="745"/>
        <end position="755"/>
    </location>
</feature>
<evidence type="ECO:0000259" key="3">
    <source>
        <dbReference type="Pfam" id="PF14919"/>
    </source>
</evidence>
<dbReference type="GO" id="GO:0034501">
    <property type="term" value="P:protein localization to kinetochore"/>
    <property type="evidence" value="ECO:0007669"/>
    <property type="project" value="Ensembl"/>
</dbReference>
<dbReference type="GO" id="GO:0007089">
    <property type="term" value="P:traversing start control point of mitotic cell cycle"/>
    <property type="evidence" value="ECO:0007669"/>
    <property type="project" value="TreeGrafter"/>
</dbReference>
<protein>
    <submittedName>
        <fullName evidence="5">MDM2 binding protein</fullName>
    </submittedName>
</protein>
<evidence type="ECO:0000259" key="2">
    <source>
        <dbReference type="Pfam" id="PF14918"/>
    </source>
</evidence>
<proteinExistence type="predicted"/>
<gene>
    <name evidence="5" type="primary">MTBP</name>
</gene>
<organism evidence="5 6">
    <name type="scientific">Laticauda laticaudata</name>
    <name type="common">Blue-ringed sea krait</name>
    <name type="synonym">Blue-lipped sea krait</name>
    <dbReference type="NCBI Taxonomy" id="8630"/>
    <lineage>
        <taxon>Eukaryota</taxon>
        <taxon>Metazoa</taxon>
        <taxon>Chordata</taxon>
        <taxon>Craniata</taxon>
        <taxon>Vertebrata</taxon>
        <taxon>Euteleostomi</taxon>
        <taxon>Lepidosauria</taxon>
        <taxon>Squamata</taxon>
        <taxon>Bifurcata</taxon>
        <taxon>Unidentata</taxon>
        <taxon>Episquamata</taxon>
        <taxon>Toxicofera</taxon>
        <taxon>Serpentes</taxon>
        <taxon>Colubroidea</taxon>
        <taxon>Elapidae</taxon>
        <taxon>Laticaudinae</taxon>
        <taxon>Laticauda</taxon>
    </lineage>
</organism>
<feature type="region of interest" description="Disordered" evidence="1">
    <location>
        <begin position="1"/>
        <end position="46"/>
    </location>
</feature>
<dbReference type="PANTHER" id="PTHR14382">
    <property type="entry name" value="MDM2-BINDING PROTEIN"/>
    <property type="match status" value="1"/>
</dbReference>
<evidence type="ECO:0000313" key="5">
    <source>
        <dbReference type="Ensembl" id="ENSLLTP00000013088.1"/>
    </source>
</evidence>
<dbReference type="GO" id="GO:0031396">
    <property type="term" value="P:regulation of protein ubiquitination"/>
    <property type="evidence" value="ECO:0007669"/>
    <property type="project" value="InterPro"/>
</dbReference>
<sequence length="927" mass="104170">MTSTARAEAAGRLGHRDEKPEQHLSEKRKGRVSRSGKSRRGGAGGLTASASAMDRYLLFLSWRLRGGQTDPGVFSGLTAENIYNLLKINCSSSLKATFETFPACSLTGIPYVKEWYFAIQSICGFSQFSSTDWEDVNIHEETDQSKTSIQRNIEGYLGDQHVEEEDNNWESVSFIDLYEESAESIHLLADKLPAPGKAMVDVILQSSETDAPQLKDCLPVIGALKHLREWHAAKITIVANKSNSAWQKFAEYLSADILTFENVKDSIDSRELWRGKIQIWEQKFGSEITFPDFCIKGSASGRPFSPFCSNTFSAADENKQSKNTNIHSAEVFHYYGPALKFVQMVLLTHLPACLMSNHQFELALARTDAEKKSLLLWDQLSSLHGKVGALLVLPCSISSMLNPVPSQLSSKKWKECIAEKHKGLSIPEVELKGETCNYYFLVQGNGYGGCKATVIYSANQINGSVPLAESIRKLTTAEEETEAGFFEKFLQGFPHFYGEQILQREKKLAQFQTLVLNHCLKRQTFAGHPPVALKNELQYLLAFTRERFFDLWKVSHPSTVYPGAMFKTRDEEPIDEPKLKDSNPLKWPERNVLQNLENSEKIKQRTRVSEQLLGHKNGQKDSVLLDARELLKYFTAEGLPVGDLQPLHIPKSDSAFLTPELTPRKLRALPFEKAAGCHYHGLEYCLDNRRALERDGEFAELQSRLIRFETQTTCTKESCPMPWVLSPLPSPAVLSEPGSVPDGESSQRELQMERSKLKRRSKDVESFCSNKSLLQSESTDSALSQASRISRSHQATVVPKKCLKTSTPLPSAAVKSSQNWVVNKETSRSNSASQNCSNKSETPKPGKESRSQKHTRMLKDVVMNTLEKHGVARDHKCFTTCSQRLFEISKCYLKDLKTSRGLLDEMKKAAISNVQQVIDWVLEKCKK</sequence>
<dbReference type="InterPro" id="IPR039061">
    <property type="entry name" value="MTBP"/>
</dbReference>
<name>A0A8C5S4C5_LATLA</name>
<keyword evidence="6" id="KW-1185">Reference proteome</keyword>
<dbReference type="AlphaFoldDB" id="A0A8C5S4C5"/>
<dbReference type="Pfam" id="PF14918">
    <property type="entry name" value="MTBP_N"/>
    <property type="match status" value="1"/>
</dbReference>
<dbReference type="InterPro" id="IPR029421">
    <property type="entry name" value="MTBP_N"/>
</dbReference>
<feature type="compositionally biased region" description="Basic and acidic residues" evidence="1">
    <location>
        <begin position="14"/>
        <end position="27"/>
    </location>
</feature>
<dbReference type="Pfam" id="PF14919">
    <property type="entry name" value="MTBP_mid"/>
    <property type="match status" value="1"/>
</dbReference>
<evidence type="ECO:0000313" key="6">
    <source>
        <dbReference type="Proteomes" id="UP000694406"/>
    </source>
</evidence>
<dbReference type="PANTHER" id="PTHR14382:SF1">
    <property type="entry name" value="MDM2-BINDING PROTEIN"/>
    <property type="match status" value="1"/>
</dbReference>
<dbReference type="Proteomes" id="UP000694406">
    <property type="component" value="Unplaced"/>
</dbReference>
<feature type="region of interest" description="Disordered" evidence="1">
    <location>
        <begin position="734"/>
        <end position="763"/>
    </location>
</feature>
<dbReference type="GeneTree" id="ENSGT00390000003305"/>
<evidence type="ECO:0000259" key="4">
    <source>
        <dbReference type="Pfam" id="PF14920"/>
    </source>
</evidence>
<feature type="region of interest" description="Disordered" evidence="1">
    <location>
        <begin position="807"/>
        <end position="854"/>
    </location>
</feature>
<feature type="domain" description="MDN2-binding protein C-terminal" evidence="4">
    <location>
        <begin position="659"/>
        <end position="918"/>
    </location>
</feature>
<feature type="compositionally biased region" description="Polar residues" evidence="1">
    <location>
        <begin position="828"/>
        <end position="840"/>
    </location>
</feature>
<feature type="domain" description="DM2" evidence="3">
    <location>
        <begin position="330"/>
        <end position="656"/>
    </location>
</feature>
<reference evidence="5" key="2">
    <citation type="submission" date="2025-09" db="UniProtKB">
        <authorList>
            <consortium name="Ensembl"/>
        </authorList>
    </citation>
    <scope>IDENTIFICATION</scope>
</reference>
<dbReference type="InterPro" id="IPR029420">
    <property type="entry name" value="MTBP_central"/>
</dbReference>
<accession>A0A8C5S4C5</accession>
<dbReference type="GO" id="GO:0000776">
    <property type="term" value="C:kinetochore"/>
    <property type="evidence" value="ECO:0007669"/>
    <property type="project" value="Ensembl"/>
</dbReference>